<dbReference type="Proteomes" id="UP000050794">
    <property type="component" value="Unassembled WGS sequence"/>
</dbReference>
<reference evidence="4" key="1">
    <citation type="submission" date="2016-06" db="UniProtKB">
        <authorList>
            <consortium name="WormBaseParasite"/>
        </authorList>
    </citation>
    <scope>IDENTIFICATION</scope>
</reference>
<name>A0A183V647_TOXCA</name>
<proteinExistence type="predicted"/>
<dbReference type="InterPro" id="IPR005069">
    <property type="entry name" value="Nucl-diP-sugar_transferase"/>
</dbReference>
<keyword evidence="3" id="KW-1185">Reference proteome</keyword>
<sequence length="249" mass="28837">MAEYNTLLLERNLLRGNRKFQRPFNYGDGYYQLFFLFRSNLAQAFLKLGKPFWMAQQDTFWRKSIFDLKLDDAQKEADIIFDKASDSALPLIAGRSFITKWPYERGHYKVRPTCGSRTFFKQLSADLEHQYAPDNTYMSALCAHLAIINCEFIPFQVLLSTDLTSRCVVLTLTEAGNGETMWRIFRKIANWMWLYEKSTQLAEVPYLLQFDGERKLGGKLAAMKELGFYFLNKDALTCNASAVSVGIRF</sequence>
<reference evidence="2 3" key="2">
    <citation type="submission" date="2018-11" db="EMBL/GenBank/DDBJ databases">
        <authorList>
            <consortium name="Pathogen Informatics"/>
        </authorList>
    </citation>
    <scope>NUCLEOTIDE SEQUENCE [LARGE SCALE GENOMIC DNA]</scope>
</reference>
<dbReference type="AlphaFoldDB" id="A0A183V647"/>
<organism evidence="3 4">
    <name type="scientific">Toxocara canis</name>
    <name type="common">Canine roundworm</name>
    <dbReference type="NCBI Taxonomy" id="6265"/>
    <lineage>
        <taxon>Eukaryota</taxon>
        <taxon>Metazoa</taxon>
        <taxon>Ecdysozoa</taxon>
        <taxon>Nematoda</taxon>
        <taxon>Chromadorea</taxon>
        <taxon>Rhabditida</taxon>
        <taxon>Spirurina</taxon>
        <taxon>Ascaridomorpha</taxon>
        <taxon>Ascaridoidea</taxon>
        <taxon>Toxocaridae</taxon>
        <taxon>Toxocara</taxon>
    </lineage>
</organism>
<dbReference type="PANTHER" id="PTHR31967:SF9">
    <property type="entry name" value="NUCLEOTIDE-DIPHOSPHO-SUGAR TRANSFERASE DOMAIN-CONTAINING PROTEIN"/>
    <property type="match status" value="1"/>
</dbReference>
<dbReference type="EMBL" id="UYWY01023417">
    <property type="protein sequence ID" value="VDM47538.1"/>
    <property type="molecule type" value="Genomic_DNA"/>
</dbReference>
<evidence type="ECO:0000259" key="1">
    <source>
        <dbReference type="Pfam" id="PF03407"/>
    </source>
</evidence>
<dbReference type="WBParaSite" id="TCNE_0001621801-mRNA-1">
    <property type="protein sequence ID" value="TCNE_0001621801-mRNA-1"/>
    <property type="gene ID" value="TCNE_0001621801"/>
</dbReference>
<evidence type="ECO:0000313" key="3">
    <source>
        <dbReference type="Proteomes" id="UP000050794"/>
    </source>
</evidence>
<dbReference type="PANTHER" id="PTHR31967">
    <property type="entry name" value="GROUNDHOG (HEDGEHOG-LIKE FAMILY)-RELATED"/>
    <property type="match status" value="1"/>
</dbReference>
<gene>
    <name evidence="2" type="ORF">TCNE_LOCUS16217</name>
</gene>
<protein>
    <submittedName>
        <fullName evidence="4">Nucleotid_trans domain-containing protein</fullName>
    </submittedName>
</protein>
<accession>A0A183V647</accession>
<evidence type="ECO:0000313" key="4">
    <source>
        <dbReference type="WBParaSite" id="TCNE_0001621801-mRNA-1"/>
    </source>
</evidence>
<dbReference type="Pfam" id="PF03407">
    <property type="entry name" value="Nucleotid_trans"/>
    <property type="match status" value="1"/>
</dbReference>
<evidence type="ECO:0000313" key="2">
    <source>
        <dbReference type="EMBL" id="VDM47538.1"/>
    </source>
</evidence>
<feature type="domain" description="Nucleotide-diphospho-sugar transferase" evidence="1">
    <location>
        <begin position="21"/>
        <end position="223"/>
    </location>
</feature>